<name>A0A645EKT8_9ZZZZ</name>
<gene>
    <name evidence="3" type="ORF">SDC9_148950</name>
</gene>
<proteinExistence type="predicted"/>
<accession>A0A645EKT8</accession>
<evidence type="ECO:0000313" key="3">
    <source>
        <dbReference type="EMBL" id="MPN01739.1"/>
    </source>
</evidence>
<sequence>MIENLARNLAKTVLNKKEKSSEKINLNQLGSTDILQIMLNRLVHEGNYNKAENMLFEEINKKDQVGGNNQENPQEAINNENKNYDKQIMPPNIKSNNQNRWIYYGISVISLITLVISTIFISKYKRKRY</sequence>
<keyword evidence="2" id="KW-0812">Transmembrane</keyword>
<dbReference type="Pfam" id="PF20092">
    <property type="entry name" value="DUF6483"/>
    <property type="match status" value="1"/>
</dbReference>
<keyword evidence="2" id="KW-0472">Membrane</keyword>
<organism evidence="3">
    <name type="scientific">bioreactor metagenome</name>
    <dbReference type="NCBI Taxonomy" id="1076179"/>
    <lineage>
        <taxon>unclassified sequences</taxon>
        <taxon>metagenomes</taxon>
        <taxon>ecological metagenomes</taxon>
    </lineage>
</organism>
<keyword evidence="2" id="KW-1133">Transmembrane helix</keyword>
<protein>
    <submittedName>
        <fullName evidence="3">Uncharacterized protein</fullName>
    </submittedName>
</protein>
<dbReference type="EMBL" id="VSSQ01047731">
    <property type="protein sequence ID" value="MPN01739.1"/>
    <property type="molecule type" value="Genomic_DNA"/>
</dbReference>
<evidence type="ECO:0000256" key="2">
    <source>
        <dbReference type="SAM" id="Phobius"/>
    </source>
</evidence>
<evidence type="ECO:0000256" key="1">
    <source>
        <dbReference type="SAM" id="MobiDB-lite"/>
    </source>
</evidence>
<dbReference type="AlphaFoldDB" id="A0A645EKT8"/>
<dbReference type="InterPro" id="IPR045507">
    <property type="entry name" value="DUF6483"/>
</dbReference>
<feature type="region of interest" description="Disordered" evidence="1">
    <location>
        <begin position="64"/>
        <end position="91"/>
    </location>
</feature>
<reference evidence="3" key="1">
    <citation type="submission" date="2019-08" db="EMBL/GenBank/DDBJ databases">
        <authorList>
            <person name="Kucharzyk K."/>
            <person name="Murdoch R.W."/>
            <person name="Higgins S."/>
            <person name="Loffler F."/>
        </authorList>
    </citation>
    <scope>NUCLEOTIDE SEQUENCE</scope>
</reference>
<comment type="caution">
    <text evidence="3">The sequence shown here is derived from an EMBL/GenBank/DDBJ whole genome shotgun (WGS) entry which is preliminary data.</text>
</comment>
<feature type="compositionally biased region" description="Polar residues" evidence="1">
    <location>
        <begin position="66"/>
        <end position="81"/>
    </location>
</feature>
<feature type="transmembrane region" description="Helical" evidence="2">
    <location>
        <begin position="101"/>
        <end position="121"/>
    </location>
</feature>